<name>A0A097EYK9_9CAUD</name>
<evidence type="ECO:0000313" key="1">
    <source>
        <dbReference type="EMBL" id="AIT14523.1"/>
    </source>
</evidence>
<sequence>MPDTDQATAEAQEQADTYDSFARSATVTAPNGDSFTVRNPLFFNADQLSAYNRLHHRMNQCDRWPDVEKPEQRIKSRQPDGTEVETFVGAHTVRGEYIEPYQENGVLVEPPYEVQVCQIVMGDDVYTKFAAAGGSPREVVELVKELRSGLVKRADADSKVMQAFAFWRMAPRQIASDLRRFFPGCHIRDWHQGRMSSYELLELFGVTVDEDAETETRTITVDWPPEGGAVAAVVRDGERPEWQKMLAQVANISALFRAVKLPKADTEMYGEQLFFPISKTREFVETQRAVAEGELFSIISD</sequence>
<reference evidence="1 2" key="1">
    <citation type="submission" date="2014-09" db="EMBL/GenBank/DDBJ databases">
        <authorList>
            <person name="Brannan A.J."/>
            <person name="Lewis N."/>
            <person name="Sims A.D."/>
            <person name="Adams M.W."/>
            <person name="Blackwell H.A."/>
            <person name="Coleman M.K."/>
            <person name="Cook S.E."/>
            <person name="Gardner S.T."/>
            <person name="Katliarou V."/>
            <person name="Lyons V.J."/>
            <person name="Mann D.A."/>
            <person name="McCall D.F."/>
            <person name="McCurdy M.C."/>
            <person name="Murdock C.A."/>
            <person name="Phillips E.M."/>
            <person name="Pitts A.K."/>
            <person name="Policard D."/>
            <person name="Prince J.K."/>
            <person name="Threatt D."/>
            <person name="Serrano M.G."/>
            <person name="Buck G."/>
            <person name="Lee V."/>
            <person name="Wang Y."/>
            <person name="Carvalho R."/>
            <person name="Voegtly L."/>
            <person name="Shi R."/>
            <person name="Duckworth R."/>
            <person name="Johnson A."/>
            <person name="Loviza R."/>
            <person name="Walstead R."/>
            <person name="Shah Z."/>
            <person name="Kiflezghi M."/>
            <person name="Wade K."/>
            <person name="Anders K.R."/>
            <person name="Braun M.A."/>
            <person name="Delesalle V.A."/>
            <person name="Hughes L.E."/>
            <person name="Ware V.C."/>
            <person name="Bradley K.W."/>
            <person name="Barker L.P."/>
            <person name="Asai D.J."/>
            <person name="Bowman C.A."/>
            <person name="Russell D.A."/>
            <person name="Pope W.H."/>
            <person name="Jacobs-Sera D."/>
            <person name="Hendrix R.W."/>
            <person name="Hatfull G.F."/>
        </authorList>
    </citation>
    <scope>NUCLEOTIDE SEQUENCE [LARGE SCALE GENOMIC DNA]</scope>
</reference>
<proteinExistence type="predicted"/>
<dbReference type="EMBL" id="KM588359">
    <property type="protein sequence ID" value="AIT14523.1"/>
    <property type="molecule type" value="Genomic_DNA"/>
</dbReference>
<accession>A0A097EYK9</accession>
<organism evidence="1 2">
    <name type="scientific">Mycobacterium phage Carcharodon</name>
    <dbReference type="NCBI Taxonomy" id="1555233"/>
    <lineage>
        <taxon>Viruses</taxon>
        <taxon>Duplodnaviria</taxon>
        <taxon>Heunggongvirae</taxon>
        <taxon>Uroviricota</taxon>
        <taxon>Caudoviricetes</taxon>
        <taxon>Nclasvirinae</taxon>
        <taxon>Charlievirus</taxon>
        <taxon>Charlievirus Pipsqueaks</taxon>
    </lineage>
</organism>
<dbReference type="Proteomes" id="UP000029891">
    <property type="component" value="Segment"/>
</dbReference>
<dbReference type="KEGG" id="vg:26624258"/>
<protein>
    <submittedName>
        <fullName evidence="1">Tail assembly chaperone</fullName>
    </submittedName>
</protein>
<dbReference type="RefSeq" id="YP_009197139.1">
    <property type="nucleotide sequence ID" value="NC_028779.1"/>
</dbReference>
<evidence type="ECO:0000313" key="2">
    <source>
        <dbReference type="Proteomes" id="UP000029891"/>
    </source>
</evidence>
<gene>
    <name evidence="1" type="primary">15</name>
    <name evidence="1" type="ORF">PBI_CARCHARODON_15</name>
</gene>
<dbReference type="GeneID" id="26624258"/>